<dbReference type="EMBL" id="WLCG01000004">
    <property type="protein sequence ID" value="MTB64123.1"/>
    <property type="molecule type" value="Genomic_DNA"/>
</dbReference>
<comment type="caution">
    <text evidence="9">The sequence shown here is derived from an EMBL/GenBank/DDBJ whole genome shotgun (WGS) entry which is preliminary data.</text>
</comment>
<evidence type="ECO:0000256" key="5">
    <source>
        <dbReference type="ARBA" id="ARBA00023136"/>
    </source>
</evidence>
<dbReference type="GO" id="GO:0030420">
    <property type="term" value="P:establishment of competence for transformation"/>
    <property type="evidence" value="ECO:0007669"/>
    <property type="project" value="InterPro"/>
</dbReference>
<dbReference type="AlphaFoldDB" id="A0A6I4RHX8"/>
<dbReference type="Pfam" id="PF13567">
    <property type="entry name" value="DUF4131"/>
    <property type="match status" value="1"/>
</dbReference>
<feature type="transmembrane region" description="Helical" evidence="6">
    <location>
        <begin position="311"/>
        <end position="339"/>
    </location>
</feature>
<evidence type="ECO:0000313" key="9">
    <source>
        <dbReference type="EMBL" id="MWV56111.1"/>
    </source>
</evidence>
<dbReference type="InterPro" id="IPR025405">
    <property type="entry name" value="DUF4131"/>
</dbReference>
<evidence type="ECO:0000256" key="1">
    <source>
        <dbReference type="ARBA" id="ARBA00004651"/>
    </source>
</evidence>
<keyword evidence="4 6" id="KW-1133">Transmembrane helix</keyword>
<evidence type="ECO:0000256" key="3">
    <source>
        <dbReference type="ARBA" id="ARBA00022692"/>
    </source>
</evidence>
<evidence type="ECO:0000313" key="11">
    <source>
        <dbReference type="Proteomes" id="UP000435423"/>
    </source>
</evidence>
<feature type="domain" description="Metallo-beta-lactamase" evidence="7">
    <location>
        <begin position="495"/>
        <end position="700"/>
    </location>
</feature>
<evidence type="ECO:0000313" key="8">
    <source>
        <dbReference type="EMBL" id="MTB64123.1"/>
    </source>
</evidence>
<comment type="subcellular location">
    <subcellularLocation>
        <location evidence="1">Cell membrane</location>
        <topology evidence="1">Multi-pass membrane protein</topology>
    </subcellularLocation>
</comment>
<dbReference type="Proteomes" id="UP000435423">
    <property type="component" value="Unassembled WGS sequence"/>
</dbReference>
<dbReference type="NCBIfam" id="TIGR00360">
    <property type="entry name" value="ComEC_N-term"/>
    <property type="match status" value="1"/>
</dbReference>
<keyword evidence="2" id="KW-1003">Cell membrane</keyword>
<dbReference type="CDD" id="cd07731">
    <property type="entry name" value="ComA-like_MBL-fold"/>
    <property type="match status" value="1"/>
</dbReference>
<dbReference type="InterPro" id="IPR035681">
    <property type="entry name" value="ComA-like_MBL"/>
</dbReference>
<accession>A0A6I4RHX8</accession>
<name>A0A6I4RHX8_9STRE</name>
<evidence type="ECO:0000256" key="4">
    <source>
        <dbReference type="ARBA" id="ARBA00022989"/>
    </source>
</evidence>
<reference evidence="8 10" key="2">
    <citation type="submission" date="2019-11" db="EMBL/GenBank/DDBJ databases">
        <title>Streptococcis sp. isolated from the respiratory tract of Marmot.</title>
        <authorList>
            <person name="Zhang G."/>
        </authorList>
    </citation>
    <scope>NUCLEOTIDE SEQUENCE [LARGE SCALE GENOMIC DNA]</scope>
    <source>
        <strain evidence="8">Zg-86</strain>
        <strain evidence="10">zg-86</strain>
    </source>
</reference>
<evidence type="ECO:0000259" key="7">
    <source>
        <dbReference type="SMART" id="SM00849"/>
    </source>
</evidence>
<proteinExistence type="predicted"/>
<feature type="transmembrane region" description="Helical" evidence="6">
    <location>
        <begin position="12"/>
        <end position="45"/>
    </location>
</feature>
<feature type="transmembrane region" description="Helical" evidence="6">
    <location>
        <begin position="51"/>
        <end position="69"/>
    </location>
</feature>
<dbReference type="RefSeq" id="WP_154608223.1">
    <property type="nucleotide sequence ID" value="NZ_CP072115.1"/>
</dbReference>
<evidence type="ECO:0000313" key="10">
    <source>
        <dbReference type="Proteomes" id="UP000435060"/>
    </source>
</evidence>
<feature type="transmembrane region" description="Helical" evidence="6">
    <location>
        <begin position="462"/>
        <end position="480"/>
    </location>
</feature>
<dbReference type="GO" id="GO:0005886">
    <property type="term" value="C:plasma membrane"/>
    <property type="evidence" value="ECO:0007669"/>
    <property type="project" value="UniProtKB-SubCell"/>
</dbReference>
<dbReference type="SUPFAM" id="SSF56281">
    <property type="entry name" value="Metallo-hydrolase/oxidoreductase"/>
    <property type="match status" value="1"/>
</dbReference>
<dbReference type="Proteomes" id="UP000435060">
    <property type="component" value="Unassembled WGS sequence"/>
</dbReference>
<dbReference type="SMART" id="SM00849">
    <property type="entry name" value="Lactamase_B"/>
    <property type="match status" value="1"/>
</dbReference>
<gene>
    <name evidence="8" type="ORF">GGG87_03785</name>
    <name evidence="9" type="ORF">GGH11_03825</name>
</gene>
<dbReference type="InterPro" id="IPR001279">
    <property type="entry name" value="Metallo-B-lactamas"/>
</dbReference>
<keyword evidence="5 6" id="KW-0472">Membrane</keyword>
<evidence type="ECO:0000256" key="2">
    <source>
        <dbReference type="ARBA" id="ARBA00022475"/>
    </source>
</evidence>
<organism evidence="9 11">
    <name type="scientific">Streptococcus zhangguiae</name>
    <dbReference type="NCBI Taxonomy" id="2664091"/>
    <lineage>
        <taxon>Bacteria</taxon>
        <taxon>Bacillati</taxon>
        <taxon>Bacillota</taxon>
        <taxon>Bacilli</taxon>
        <taxon>Lactobacillales</taxon>
        <taxon>Streptococcaceae</taxon>
        <taxon>Streptococcus</taxon>
    </lineage>
</organism>
<feature type="transmembrane region" description="Helical" evidence="6">
    <location>
        <begin position="436"/>
        <end position="456"/>
    </location>
</feature>
<dbReference type="Pfam" id="PF00753">
    <property type="entry name" value="Lactamase_B"/>
    <property type="match status" value="1"/>
</dbReference>
<dbReference type="Pfam" id="PF03772">
    <property type="entry name" value="Competence"/>
    <property type="match status" value="1"/>
</dbReference>
<dbReference type="InterPro" id="IPR036866">
    <property type="entry name" value="RibonucZ/Hydroxyglut_hydro"/>
</dbReference>
<keyword evidence="10" id="KW-1185">Reference proteome</keyword>
<evidence type="ECO:0000256" key="6">
    <source>
        <dbReference type="SAM" id="Phobius"/>
    </source>
</evidence>
<reference evidence="9 11" key="1">
    <citation type="submission" date="2019-10" db="EMBL/GenBank/DDBJ databases">
        <title>Streptococcis sp, isolated from the respiratory tract of Marmot.</title>
        <authorList>
            <person name="Zhang G."/>
        </authorList>
    </citation>
    <scope>NUCLEOTIDE SEQUENCE [LARGE SCALE GENOMIC DNA]</scope>
    <source>
        <strain evidence="9">Zg-70</strain>
        <strain evidence="11">zg-70</strain>
    </source>
</reference>
<dbReference type="InterPro" id="IPR004477">
    <property type="entry name" value="ComEC_N"/>
</dbReference>
<dbReference type="EMBL" id="WUBJ01000004">
    <property type="protein sequence ID" value="MWV56111.1"/>
    <property type="molecule type" value="Genomic_DNA"/>
</dbReference>
<dbReference type="InterPro" id="IPR004797">
    <property type="entry name" value="Competence_ComEC/Rec2"/>
</dbReference>
<protein>
    <submittedName>
        <fullName evidence="9">DNA internalization-related competence protein ComEC/Rec2</fullName>
    </submittedName>
</protein>
<keyword evidence="3 6" id="KW-0812">Transmembrane</keyword>
<feature type="transmembrane region" description="Helical" evidence="6">
    <location>
        <begin position="272"/>
        <end position="290"/>
    </location>
</feature>
<sequence length="745" mass="85592">MSQLIRRLPIAPIHLAVLLLALYFVLYRFSVLTMLMLGGLITLLWFRQGKIVTYKLLPILACFLLLFGFQRFKIVMDEASAPAEVSQLLVKPDTIQVNGDSLTFRARSSGRLYTVFYQLKSEKEQAYFKHLSSLVDLEVEATVSEPEGQRNFNGFDYRDYLRTQGIYRTVKISHIIKIQKRFSWNPLDWLSVLRRKALVYIKEQFPNPMRHYMTGLLFGELDKEFDQMSDLYSSLGIIHLFALSGMQVGFFIDKLRYLFLRLGLRKEIVDWMQIPFSFVYAGLTGFSISVNRSLLQKILANLGVRKLDNMACTILVSFFIMPHFLLTTGGILSFAYAFLLTVFDFEDLTYYKRIAVESLAISLGILPLLIYYFYSFQPLSILLTFLFSFVFDSILLPGLSLVFLLAPFIPMTQFNVFFVWLEMCIHWVADLGLKPFVFGKPTAVLLLLLMAVLLLLYDRYQSWKYCLLLIGLAALLFFIIKHPVENEVTLVDVGQGDSIFLRDIRGRTVLIDVGGRLSVASKEEWQRKESQSNAERTLIPYLYSRGVSKIDYLVLTHAHADHMGDLVDLARKMDIGAIYISEGSAASKELTEKLRKIAIRPHLVRIGDTIPIGDGFLRVLYPEQKGDGGNNDSIVLYGSFLQTRFLFTGDLEDGELALMKCYPQLPVDVLKVGHHGSRGSSYPEFLDYISPKIALISAGKHNRYKHPHYETLARFQERKIQVFRTDEQGAIRFRGWKKWRIETVR</sequence>
<feature type="transmembrane region" description="Helical" evidence="6">
    <location>
        <begin position="231"/>
        <end position="252"/>
    </location>
</feature>
<dbReference type="NCBIfam" id="TIGR00361">
    <property type="entry name" value="ComEC_Rec2"/>
    <property type="match status" value="1"/>
</dbReference>
<dbReference type="PANTHER" id="PTHR30619">
    <property type="entry name" value="DNA INTERNALIZATION/COMPETENCE PROTEIN COMEC/REC2"/>
    <property type="match status" value="1"/>
</dbReference>
<dbReference type="Gene3D" id="3.60.15.10">
    <property type="entry name" value="Ribonuclease Z/Hydroxyacylglutathione hydrolase-like"/>
    <property type="match status" value="1"/>
</dbReference>
<dbReference type="PANTHER" id="PTHR30619:SF1">
    <property type="entry name" value="RECOMBINATION PROTEIN 2"/>
    <property type="match status" value="1"/>
</dbReference>
<dbReference type="InterPro" id="IPR052159">
    <property type="entry name" value="Competence_DNA_uptake"/>
</dbReference>